<dbReference type="GO" id="GO:0006979">
    <property type="term" value="P:response to oxidative stress"/>
    <property type="evidence" value="ECO:0007669"/>
    <property type="project" value="InterPro"/>
</dbReference>
<evidence type="ECO:0000256" key="4">
    <source>
        <dbReference type="ARBA" id="ARBA00048488"/>
    </source>
</evidence>
<dbReference type="GO" id="GO:0046872">
    <property type="term" value="F:metal ion binding"/>
    <property type="evidence" value="ECO:0007669"/>
    <property type="project" value="UniProtKB-KW"/>
</dbReference>
<dbReference type="InterPro" id="IPR011057">
    <property type="entry name" value="Mss4-like_sf"/>
</dbReference>
<dbReference type="STRING" id="568069.A0A1J1IJJ5"/>
<dbReference type="PROSITE" id="PS51790">
    <property type="entry name" value="MSRB"/>
    <property type="match status" value="1"/>
</dbReference>
<feature type="domain" description="MsrB" evidence="6">
    <location>
        <begin position="57"/>
        <end position="170"/>
    </location>
</feature>
<evidence type="ECO:0000256" key="3">
    <source>
        <dbReference type="ARBA" id="ARBA00023002"/>
    </source>
</evidence>
<comment type="cofactor">
    <cofactor evidence="5">
        <name>Zn(2+)</name>
        <dbReference type="ChEBI" id="CHEBI:29105"/>
    </cofactor>
    <text evidence="5">Binds 1 zinc ion per subunit.</text>
</comment>
<sequence>MLSQILRNGKLINTRLISPVMFSTTRNFRSSAYLIEGNKSSTASDNKKNSNMSDEFKNNLKERLTPLQYHVTQEAGTERPYSGKYNKFYETGTYVCVVCKQELFSSDTKYDSGCGWPAFYDVLEKGRVTLHNDPSLDCFTSCQGHVFGDGPKPTGKRFCINSASIEFMEAGSERHDN</sequence>
<dbReference type="EMBL" id="CVRI01000048">
    <property type="protein sequence ID" value="CRK98617.1"/>
    <property type="molecule type" value="Genomic_DNA"/>
</dbReference>
<evidence type="ECO:0000256" key="2">
    <source>
        <dbReference type="ARBA" id="ARBA00012499"/>
    </source>
</evidence>
<dbReference type="GO" id="GO:0005737">
    <property type="term" value="C:cytoplasm"/>
    <property type="evidence" value="ECO:0007669"/>
    <property type="project" value="TreeGrafter"/>
</dbReference>
<dbReference type="InterPro" id="IPR028427">
    <property type="entry name" value="Met_Sox_Rdtase_MsrB"/>
</dbReference>
<keyword evidence="5" id="KW-0862">Zinc</keyword>
<dbReference type="SUPFAM" id="SSF51316">
    <property type="entry name" value="Mss4-like"/>
    <property type="match status" value="1"/>
</dbReference>
<dbReference type="NCBIfam" id="TIGR00357">
    <property type="entry name" value="peptide-methionine (R)-S-oxide reductase MsrB"/>
    <property type="match status" value="1"/>
</dbReference>
<organism evidence="7 8">
    <name type="scientific">Clunio marinus</name>
    <dbReference type="NCBI Taxonomy" id="568069"/>
    <lineage>
        <taxon>Eukaryota</taxon>
        <taxon>Metazoa</taxon>
        <taxon>Ecdysozoa</taxon>
        <taxon>Arthropoda</taxon>
        <taxon>Hexapoda</taxon>
        <taxon>Insecta</taxon>
        <taxon>Pterygota</taxon>
        <taxon>Neoptera</taxon>
        <taxon>Endopterygota</taxon>
        <taxon>Diptera</taxon>
        <taxon>Nematocera</taxon>
        <taxon>Chironomoidea</taxon>
        <taxon>Chironomidae</taxon>
        <taxon>Clunio</taxon>
    </lineage>
</organism>
<comment type="catalytic activity">
    <reaction evidence="4 5">
        <text>L-methionyl-[protein] + [thioredoxin]-disulfide + H2O = L-methionyl-(R)-S-oxide-[protein] + [thioredoxin]-dithiol</text>
        <dbReference type="Rhea" id="RHEA:24164"/>
        <dbReference type="Rhea" id="RHEA-COMP:10698"/>
        <dbReference type="Rhea" id="RHEA-COMP:10700"/>
        <dbReference type="Rhea" id="RHEA-COMP:12313"/>
        <dbReference type="Rhea" id="RHEA-COMP:12314"/>
        <dbReference type="ChEBI" id="CHEBI:15377"/>
        <dbReference type="ChEBI" id="CHEBI:16044"/>
        <dbReference type="ChEBI" id="CHEBI:29950"/>
        <dbReference type="ChEBI" id="CHEBI:45764"/>
        <dbReference type="ChEBI" id="CHEBI:50058"/>
        <dbReference type="EC" id="1.8.4.12"/>
    </reaction>
</comment>
<dbReference type="Pfam" id="PF01641">
    <property type="entry name" value="SelR"/>
    <property type="match status" value="1"/>
</dbReference>
<name>A0A1J1IJJ5_9DIPT</name>
<comment type="function">
    <text evidence="5">Methionine-sulfoxide reductase that specifically reduces methionine (R)-sulfoxide back to methionine. While in many cases methionine oxidation is the result of random oxidation following oxidative stress, methionine oxidation is also a post-translational modification that takes place on specific residues.</text>
</comment>
<dbReference type="PANTHER" id="PTHR10173">
    <property type="entry name" value="METHIONINE SULFOXIDE REDUCTASE"/>
    <property type="match status" value="1"/>
</dbReference>
<dbReference type="Gene3D" id="2.170.150.20">
    <property type="entry name" value="Peptide methionine sulfoxide reductase"/>
    <property type="match status" value="1"/>
</dbReference>
<evidence type="ECO:0000256" key="5">
    <source>
        <dbReference type="RuleBase" id="RU365044"/>
    </source>
</evidence>
<dbReference type="Proteomes" id="UP000183832">
    <property type="component" value="Unassembled WGS sequence"/>
</dbReference>
<evidence type="ECO:0000259" key="6">
    <source>
        <dbReference type="PROSITE" id="PS51790"/>
    </source>
</evidence>
<dbReference type="GO" id="GO:0033743">
    <property type="term" value="F:peptide-methionine (R)-S-oxide reductase activity"/>
    <property type="evidence" value="ECO:0007669"/>
    <property type="project" value="UniProtKB-EC"/>
</dbReference>
<dbReference type="PANTHER" id="PTHR10173:SF52">
    <property type="entry name" value="METHIONINE-R-SULFOXIDE REDUCTASE B1"/>
    <property type="match status" value="1"/>
</dbReference>
<proteinExistence type="inferred from homology"/>
<accession>A0A1J1IJJ5</accession>
<keyword evidence="8" id="KW-1185">Reference proteome</keyword>
<dbReference type="InterPro" id="IPR002579">
    <property type="entry name" value="Met_Sox_Rdtase_MsrB_dom"/>
</dbReference>
<reference evidence="7 8" key="1">
    <citation type="submission" date="2015-04" db="EMBL/GenBank/DDBJ databases">
        <authorList>
            <person name="Syromyatnikov M.Y."/>
            <person name="Popov V.N."/>
        </authorList>
    </citation>
    <scope>NUCLEOTIDE SEQUENCE [LARGE SCALE GENOMIC DNA]</scope>
</reference>
<protein>
    <recommendedName>
        <fullName evidence="2 5">Peptide-methionine (R)-S-oxide reductase</fullName>
        <ecNumber evidence="2 5">1.8.4.12</ecNumber>
    </recommendedName>
</protein>
<dbReference type="OrthoDB" id="44061at2759"/>
<keyword evidence="3 5" id="KW-0560">Oxidoreductase</keyword>
<comment type="similarity">
    <text evidence="1 5">Belongs to the MsrB Met sulfoxide reductase family.</text>
</comment>
<evidence type="ECO:0000256" key="1">
    <source>
        <dbReference type="ARBA" id="ARBA00007174"/>
    </source>
</evidence>
<keyword evidence="5" id="KW-0479">Metal-binding</keyword>
<evidence type="ECO:0000313" key="8">
    <source>
        <dbReference type="Proteomes" id="UP000183832"/>
    </source>
</evidence>
<gene>
    <name evidence="7" type="ORF">CLUMA_CG012049</name>
</gene>
<dbReference type="EC" id="1.8.4.12" evidence="2 5"/>
<evidence type="ECO:0000313" key="7">
    <source>
        <dbReference type="EMBL" id="CRK98617.1"/>
    </source>
</evidence>
<dbReference type="GO" id="GO:0030091">
    <property type="term" value="P:protein repair"/>
    <property type="evidence" value="ECO:0007669"/>
    <property type="project" value="InterPro"/>
</dbReference>
<dbReference type="AlphaFoldDB" id="A0A1J1IJJ5"/>